<dbReference type="Gene3D" id="1.10.260.40">
    <property type="entry name" value="lambda repressor-like DNA-binding domains"/>
    <property type="match status" value="1"/>
</dbReference>
<gene>
    <name evidence="2" type="ORF">LR394_15805</name>
</gene>
<dbReference type="EMBL" id="JAJOMB010000007">
    <property type="protein sequence ID" value="MCD5312373.1"/>
    <property type="molecule type" value="Genomic_DNA"/>
</dbReference>
<dbReference type="Pfam" id="PF13560">
    <property type="entry name" value="HTH_31"/>
    <property type="match status" value="1"/>
</dbReference>
<dbReference type="AlphaFoldDB" id="A0A9X1T031"/>
<dbReference type="Gene3D" id="3.30.450.180">
    <property type="match status" value="1"/>
</dbReference>
<dbReference type="PROSITE" id="PS50943">
    <property type="entry name" value="HTH_CROC1"/>
    <property type="match status" value="1"/>
</dbReference>
<dbReference type="SMART" id="SM00530">
    <property type="entry name" value="HTH_XRE"/>
    <property type="match status" value="1"/>
</dbReference>
<dbReference type="InterPro" id="IPR041413">
    <property type="entry name" value="MLTR_LBD"/>
</dbReference>
<sequence length="313" mass="33979">MPTVREASELGDFLRTRRGAISPDAAGLTSYGTRRVPGLRREELAQLAGISTAYYTRLEQGQSQAASDSIIESLARALRLSKDERAHLFELARPNPTRKRARPRKPERAEPGVVQLLEAMTDVPALALGRRNDVLHWNELGHALLASHLDRGAPGGPGRPNLTRMLFLDAHTRELHRNWAEEAATAVASLRYVAAHHPDDPALAALIGELSLGSQEFAGLWARHQVRLCSSGTRLLHHPLVGDLDLSFEVLHLPDAAGTRILTHTAAPGSASAEALALLRHSTRVADLNEAVMPVEHQSLRPDADVAPGRSLS</sequence>
<organism evidence="2 3">
    <name type="scientific">Kineosporia babensis</name>
    <dbReference type="NCBI Taxonomy" id="499548"/>
    <lineage>
        <taxon>Bacteria</taxon>
        <taxon>Bacillati</taxon>
        <taxon>Actinomycetota</taxon>
        <taxon>Actinomycetes</taxon>
        <taxon>Kineosporiales</taxon>
        <taxon>Kineosporiaceae</taxon>
        <taxon>Kineosporia</taxon>
    </lineage>
</organism>
<reference evidence="2" key="1">
    <citation type="submission" date="2021-11" db="EMBL/GenBank/DDBJ databases">
        <title>Streptomyces corallinus and Kineosporia corallina sp. nov., two new coral-derived marine actinobacteria.</title>
        <authorList>
            <person name="Buangrab K."/>
            <person name="Sutthacheep M."/>
            <person name="Yeemin T."/>
            <person name="Harunari E."/>
            <person name="Igarashi Y."/>
            <person name="Sripreechasak P."/>
            <person name="Kanchanasin P."/>
            <person name="Tanasupawat S."/>
            <person name="Phongsopitanun W."/>
        </authorList>
    </citation>
    <scope>NUCLEOTIDE SEQUENCE</scope>
    <source>
        <strain evidence="2">JCM 31032</strain>
    </source>
</reference>
<feature type="domain" description="HTH cro/C1-type" evidence="1">
    <location>
        <begin position="38"/>
        <end position="85"/>
    </location>
</feature>
<dbReference type="InterPro" id="IPR001387">
    <property type="entry name" value="Cro/C1-type_HTH"/>
</dbReference>
<dbReference type="PANTHER" id="PTHR35010:SF2">
    <property type="entry name" value="BLL4672 PROTEIN"/>
    <property type="match status" value="1"/>
</dbReference>
<dbReference type="PANTHER" id="PTHR35010">
    <property type="entry name" value="BLL4672 PROTEIN-RELATED"/>
    <property type="match status" value="1"/>
</dbReference>
<evidence type="ECO:0000259" key="1">
    <source>
        <dbReference type="PROSITE" id="PS50943"/>
    </source>
</evidence>
<dbReference type="Proteomes" id="UP001138997">
    <property type="component" value="Unassembled WGS sequence"/>
</dbReference>
<comment type="caution">
    <text evidence="2">The sequence shown here is derived from an EMBL/GenBank/DDBJ whole genome shotgun (WGS) entry which is preliminary data.</text>
</comment>
<evidence type="ECO:0000313" key="3">
    <source>
        <dbReference type="Proteomes" id="UP001138997"/>
    </source>
</evidence>
<evidence type="ECO:0000313" key="2">
    <source>
        <dbReference type="EMBL" id="MCD5312373.1"/>
    </source>
</evidence>
<protein>
    <submittedName>
        <fullName evidence="2">Helix-turn-helix transcriptional regulator</fullName>
    </submittedName>
</protein>
<dbReference type="Pfam" id="PF17765">
    <property type="entry name" value="MLTR_LBD"/>
    <property type="match status" value="1"/>
</dbReference>
<name>A0A9X1T031_9ACTN</name>
<keyword evidence="3" id="KW-1185">Reference proteome</keyword>
<proteinExistence type="predicted"/>
<accession>A0A9X1T031</accession>
<dbReference type="GO" id="GO:0003677">
    <property type="term" value="F:DNA binding"/>
    <property type="evidence" value="ECO:0007669"/>
    <property type="project" value="InterPro"/>
</dbReference>
<dbReference type="SUPFAM" id="SSF47413">
    <property type="entry name" value="lambda repressor-like DNA-binding domains"/>
    <property type="match status" value="1"/>
</dbReference>
<dbReference type="RefSeq" id="WP_231442508.1">
    <property type="nucleotide sequence ID" value="NZ_JAJOMB010000007.1"/>
</dbReference>
<dbReference type="InterPro" id="IPR010982">
    <property type="entry name" value="Lambda_DNA-bd_dom_sf"/>
</dbReference>
<dbReference type="CDD" id="cd00093">
    <property type="entry name" value="HTH_XRE"/>
    <property type="match status" value="1"/>
</dbReference>